<accession>F8KXJ3</accession>
<evidence type="ECO:0000256" key="4">
    <source>
        <dbReference type="ARBA" id="ARBA00022723"/>
    </source>
</evidence>
<dbReference type="SUPFAM" id="SSF51621">
    <property type="entry name" value="Phosphoenolpyruvate/pyruvate domain"/>
    <property type="match status" value="1"/>
</dbReference>
<dbReference type="AlphaFoldDB" id="F8KXJ3"/>
<dbReference type="Gene3D" id="3.20.20.60">
    <property type="entry name" value="Phosphoenolpyruvate-binding domains"/>
    <property type="match status" value="1"/>
</dbReference>
<comment type="pathway">
    <text evidence="9">Organic acid metabolism; propanoate degradation.</text>
</comment>
<dbReference type="UniPathway" id="UPA00946"/>
<comment type="function">
    <text evidence="8">Involved in the catabolism of short chain fatty acids (SCFA) via the 2-methylcitrate cycle I (propionate degradation route). Catalyzes the thermodynamically favored C-C bond cleavage of (2R,3S)-2-methylisocitrate to yield pyruvate and succinate via an alpha-carboxy-carbanion intermediate.</text>
</comment>
<dbReference type="Pfam" id="PF13714">
    <property type="entry name" value="PEP_mutase"/>
    <property type="match status" value="1"/>
</dbReference>
<proteinExistence type="inferred from homology"/>
<dbReference type="InterPro" id="IPR015813">
    <property type="entry name" value="Pyrv/PenolPyrv_kinase-like_dom"/>
</dbReference>
<dbReference type="InterPro" id="IPR039556">
    <property type="entry name" value="ICL/PEPM"/>
</dbReference>
<evidence type="ECO:0000256" key="5">
    <source>
        <dbReference type="ARBA" id="ARBA00022842"/>
    </source>
</evidence>
<evidence type="ECO:0000313" key="10">
    <source>
        <dbReference type="EMBL" id="CCB87197.1"/>
    </source>
</evidence>
<keyword evidence="6 9" id="KW-0456">Lyase</keyword>
<reference evidence="10 11" key="1">
    <citation type="journal article" date="2011" name="Mol. Biol. Evol.">
        <title>Unity in variety--the pan-genome of the Chlamydiae.</title>
        <authorList>
            <person name="Collingro A."/>
            <person name="Tischler P."/>
            <person name="Weinmaier T."/>
            <person name="Penz T."/>
            <person name="Heinz E."/>
            <person name="Brunham R.C."/>
            <person name="Read T.D."/>
            <person name="Bavoil P.M."/>
            <person name="Sachse K."/>
            <person name="Kahane S."/>
            <person name="Friedman M.G."/>
            <person name="Rattei T."/>
            <person name="Myers G.S."/>
            <person name="Horn M."/>
        </authorList>
    </citation>
    <scope>NUCLEOTIDE SEQUENCE [LARGE SCALE GENOMIC DNA]</scope>
    <source>
        <strain evidence="11">UV7</strain>
    </source>
</reference>
<dbReference type="PROSITE" id="PS00161">
    <property type="entry name" value="ISOCITRATE_LYASE"/>
    <property type="match status" value="1"/>
</dbReference>
<dbReference type="eggNOG" id="COG2513">
    <property type="taxonomic scope" value="Bacteria"/>
</dbReference>
<dbReference type="InterPro" id="IPR040442">
    <property type="entry name" value="Pyrv_kinase-like_dom_sf"/>
</dbReference>
<dbReference type="InterPro" id="IPR018523">
    <property type="entry name" value="Isocitrate_lyase_ph_CS"/>
</dbReference>
<dbReference type="EC" id="4.1.3.30" evidence="9"/>
<dbReference type="STRING" id="765952.PUV_22470"/>
<keyword evidence="5" id="KW-0460">Magnesium</keyword>
<dbReference type="HOGENOM" id="CLU_027389_3_2_0"/>
<dbReference type="CDD" id="cd00377">
    <property type="entry name" value="ICL_PEPM"/>
    <property type="match status" value="1"/>
</dbReference>
<comment type="cofactor">
    <cofactor evidence="2">
        <name>Mg(2+)</name>
        <dbReference type="ChEBI" id="CHEBI:18420"/>
    </cofactor>
</comment>
<dbReference type="GO" id="GO:0046421">
    <property type="term" value="F:methylisocitrate lyase activity"/>
    <property type="evidence" value="ECO:0007669"/>
    <property type="project" value="UniProtKB-EC"/>
</dbReference>
<evidence type="ECO:0000256" key="3">
    <source>
        <dbReference type="ARBA" id="ARBA00009282"/>
    </source>
</evidence>
<evidence type="ECO:0000256" key="9">
    <source>
        <dbReference type="RuleBase" id="RU361121"/>
    </source>
</evidence>
<dbReference type="NCBIfam" id="TIGR02317">
    <property type="entry name" value="prpB"/>
    <property type="match status" value="1"/>
</dbReference>
<keyword evidence="4" id="KW-0479">Metal-binding</keyword>
<dbReference type="InterPro" id="IPR012695">
    <property type="entry name" value="PrpB"/>
</dbReference>
<dbReference type="GO" id="GO:0046872">
    <property type="term" value="F:metal ion binding"/>
    <property type="evidence" value="ECO:0007669"/>
    <property type="project" value="UniProtKB-KW"/>
</dbReference>
<comment type="function">
    <text evidence="9">Catalyzes the thermodynamically favored C-C bond cleavage of (2R,3S)-2-methylisocitrate to yield pyruvate and succinate.</text>
</comment>
<dbReference type="NCBIfam" id="NF008455">
    <property type="entry name" value="PRK11320.1"/>
    <property type="match status" value="1"/>
</dbReference>
<dbReference type="FunFam" id="3.20.20.60:FF:000009">
    <property type="entry name" value="2-methylisocitrate lyase"/>
    <property type="match status" value="1"/>
</dbReference>
<name>F8KXJ3_PARAV</name>
<evidence type="ECO:0000256" key="8">
    <source>
        <dbReference type="ARBA" id="ARBA00057039"/>
    </source>
</evidence>
<dbReference type="EMBL" id="FR872580">
    <property type="protein sequence ID" value="CCB87197.1"/>
    <property type="molecule type" value="Genomic_DNA"/>
</dbReference>
<comment type="similarity">
    <text evidence="3 9">Belongs to the isocitrate lyase/PEP mutase superfamily. Methylisocitrate lyase family.</text>
</comment>
<dbReference type="KEGG" id="puv:PUV_22470"/>
<evidence type="ECO:0000256" key="2">
    <source>
        <dbReference type="ARBA" id="ARBA00001946"/>
    </source>
</evidence>
<evidence type="ECO:0000256" key="7">
    <source>
        <dbReference type="ARBA" id="ARBA00044762"/>
    </source>
</evidence>
<keyword evidence="11" id="KW-1185">Reference proteome</keyword>
<comment type="catalytic activity">
    <reaction evidence="1 9">
        <text>(2S,3R)-3-hydroxybutane-1,2,3-tricarboxylate = pyruvate + succinate</text>
        <dbReference type="Rhea" id="RHEA:16809"/>
        <dbReference type="ChEBI" id="CHEBI:15361"/>
        <dbReference type="ChEBI" id="CHEBI:30031"/>
        <dbReference type="ChEBI" id="CHEBI:57429"/>
        <dbReference type="EC" id="4.1.3.30"/>
    </reaction>
</comment>
<dbReference type="PANTHER" id="PTHR42905:SF5">
    <property type="entry name" value="CARBOXYVINYL-CARBOXYPHOSPHONATE PHOSPHORYLMUTASE, CHLOROPLASTIC"/>
    <property type="match status" value="1"/>
</dbReference>
<comment type="subunit">
    <text evidence="7">Homotetramer; dimer of dimers.</text>
</comment>
<dbReference type="PANTHER" id="PTHR42905">
    <property type="entry name" value="PHOSPHOENOLPYRUVATE CARBOXYLASE"/>
    <property type="match status" value="1"/>
</dbReference>
<sequence length="316" mass="35024">MKHVFFKQILEYKCQNSHNQNKTLIEYTMDSPGMKFRQALAEESPLQILGVANAYIALMAKQVGFKALYLSGAGVANSIYGLPDLALTTLDNVVDEVDRLTDAVDLPLLVDIDTGWGHSLMIERTIKRMIKMGAAAVHIEDQIPEKRCGHRSGKSLVSKKIMADRIKAALNAKTDPYFVVMARTDAIAVEGLVPALDRCVAYVEAGAEMLFVEAATTLEEYRMFKEVCPVPILANLTEFGKTPSFDLSELAQVGIDMALYPLSVNRAMNAAALNVMRDIKKNGSQKQSIPLMQTRQELYKFLNYEQAEQAINPLST</sequence>
<evidence type="ECO:0000256" key="1">
    <source>
        <dbReference type="ARBA" id="ARBA00001050"/>
    </source>
</evidence>
<evidence type="ECO:0000313" key="11">
    <source>
        <dbReference type="Proteomes" id="UP000000495"/>
    </source>
</evidence>
<protein>
    <recommendedName>
        <fullName evidence="9">Methylisocitrate lyase</fullName>
        <ecNumber evidence="9">4.1.3.30</ecNumber>
    </recommendedName>
</protein>
<dbReference type="GO" id="GO:0019629">
    <property type="term" value="P:propionate catabolic process, 2-methylcitrate cycle"/>
    <property type="evidence" value="ECO:0007669"/>
    <property type="project" value="InterPro"/>
</dbReference>
<organism evidence="10 11">
    <name type="scientific">Parachlamydia acanthamoebae (strain UV7)</name>
    <dbReference type="NCBI Taxonomy" id="765952"/>
    <lineage>
        <taxon>Bacteria</taxon>
        <taxon>Pseudomonadati</taxon>
        <taxon>Chlamydiota</taxon>
        <taxon>Chlamydiia</taxon>
        <taxon>Parachlamydiales</taxon>
        <taxon>Parachlamydiaceae</taxon>
        <taxon>Parachlamydia</taxon>
    </lineage>
</organism>
<evidence type="ECO:0000256" key="6">
    <source>
        <dbReference type="ARBA" id="ARBA00023239"/>
    </source>
</evidence>
<gene>
    <name evidence="10" type="primary">prpB</name>
    <name evidence="10" type="ordered locus">PUV_22470</name>
</gene>
<dbReference type="Proteomes" id="UP000000495">
    <property type="component" value="Chromosome"/>
</dbReference>